<dbReference type="AlphaFoldDB" id="A0A974WLU8"/>
<sequence length="253" mass="27413">MNLLKDIQSRKKLNRKSLAVLIDPDKVEDPNSILNLIALAKECYVDFFFVGGSLLTQDNFQPIVKLLKEKCDIPVILFPGNNMQISNSADAILFLSLISGRNPDFLIGQHVNAAPLLKRSNLEVIPTGYLLINSENNSAASYMSNTVPIPADKYSIASSTALAGEYLGMGMIYLDAGSGAKECITPKMIRKVSETITVPLIVGGGIRSGTSANESLKAGADIIVIGNAIEKNPNLMIEVSEKIYDFNKTLNIH</sequence>
<dbReference type="InterPro" id="IPR010946">
    <property type="entry name" value="GGGP_synth"/>
</dbReference>
<feature type="binding site" evidence="9">
    <location>
        <position position="23"/>
    </location>
    <ligand>
        <name>Mg(2+)</name>
        <dbReference type="ChEBI" id="CHEBI:18420"/>
    </ligand>
</feature>
<organism evidence="10 11">
    <name type="scientific">Fulvivirga lutea</name>
    <dbReference type="NCBI Taxonomy" id="2810512"/>
    <lineage>
        <taxon>Bacteria</taxon>
        <taxon>Pseudomonadati</taxon>
        <taxon>Bacteroidota</taxon>
        <taxon>Cytophagia</taxon>
        <taxon>Cytophagales</taxon>
        <taxon>Fulvivirgaceae</taxon>
        <taxon>Fulvivirga</taxon>
    </lineage>
</organism>
<evidence type="ECO:0000313" key="10">
    <source>
        <dbReference type="EMBL" id="QSE98615.1"/>
    </source>
</evidence>
<accession>A0A974WLU8</accession>
<evidence type="ECO:0000256" key="2">
    <source>
        <dbReference type="ARBA" id="ARBA00022679"/>
    </source>
</evidence>
<keyword evidence="11" id="KW-1185">Reference proteome</keyword>
<evidence type="ECO:0000256" key="3">
    <source>
        <dbReference type="ARBA" id="ARBA00022723"/>
    </source>
</evidence>
<keyword evidence="1 9" id="KW-0444">Lipid biosynthesis</keyword>
<dbReference type="EC" id="2.5.1.41" evidence="9"/>
<dbReference type="SUPFAM" id="SSF51395">
    <property type="entry name" value="FMN-linked oxidoreductases"/>
    <property type="match status" value="1"/>
</dbReference>
<dbReference type="Gene3D" id="3.20.20.390">
    <property type="entry name" value="FMN-linked oxidoreductases"/>
    <property type="match status" value="1"/>
</dbReference>
<dbReference type="GO" id="GO:0047294">
    <property type="term" value="F:phosphoglycerol geranylgeranyltransferase activity"/>
    <property type="evidence" value="ECO:0007669"/>
    <property type="project" value="UniProtKB-UniRule"/>
</dbReference>
<evidence type="ECO:0000256" key="6">
    <source>
        <dbReference type="ARBA" id="ARBA00023209"/>
    </source>
</evidence>
<dbReference type="InterPro" id="IPR038597">
    <property type="entry name" value="GGGP/HepGP_synthase_sf"/>
</dbReference>
<keyword evidence="3 9" id="KW-0479">Metal-binding</keyword>
<feature type="binding site" evidence="9">
    <location>
        <begin position="204"/>
        <end position="205"/>
    </location>
    <ligand>
        <name>sn-glycerol 1-phosphate</name>
        <dbReference type="ChEBI" id="CHEBI:57685"/>
    </ligand>
</feature>
<comment type="function">
    <text evidence="9">Prenyltransferase that catalyzes the transfer of the geranylgeranyl moiety of geranylgeranyl diphosphate (GGPP) to the C3 hydroxyl of sn-glycerol-1-phosphate (G1P).</text>
</comment>
<dbReference type="EMBL" id="CP070608">
    <property type="protein sequence ID" value="QSE98615.1"/>
    <property type="molecule type" value="Genomic_DNA"/>
</dbReference>
<dbReference type="NCBIfam" id="NF003198">
    <property type="entry name" value="PRK04169.1-2"/>
    <property type="match status" value="1"/>
</dbReference>
<evidence type="ECO:0000256" key="7">
    <source>
        <dbReference type="ARBA" id="ARBA00023264"/>
    </source>
</evidence>
<comment type="cofactor">
    <cofactor evidence="9">
        <name>Mg(2+)</name>
        <dbReference type="ChEBI" id="CHEBI:18420"/>
    </cofactor>
</comment>
<dbReference type="Proteomes" id="UP000662783">
    <property type="component" value="Chromosome"/>
</dbReference>
<dbReference type="PANTHER" id="PTHR40029">
    <property type="match status" value="1"/>
</dbReference>
<proteinExistence type="inferred from homology"/>
<dbReference type="InterPro" id="IPR008205">
    <property type="entry name" value="GGGP_HepGP_synthase"/>
</dbReference>
<dbReference type="InterPro" id="IPR039074">
    <property type="entry name" value="GGGP/HepGP_synthase_I"/>
</dbReference>
<dbReference type="GO" id="GO:0000287">
    <property type="term" value="F:magnesium ion binding"/>
    <property type="evidence" value="ECO:0007669"/>
    <property type="project" value="UniProtKB-UniRule"/>
</dbReference>
<dbReference type="NCBIfam" id="TIGR01769">
    <property type="entry name" value="GGGP"/>
    <property type="match status" value="1"/>
</dbReference>
<feature type="binding site" evidence="9">
    <location>
        <position position="53"/>
    </location>
    <ligand>
        <name>Mg(2+)</name>
        <dbReference type="ChEBI" id="CHEBI:18420"/>
    </ligand>
</feature>
<dbReference type="NCBIfam" id="TIGR01768">
    <property type="entry name" value="GGGP-family"/>
    <property type="match status" value="1"/>
</dbReference>
<dbReference type="HAMAP" id="MF_00112">
    <property type="entry name" value="GGGP_HepGP_synthase"/>
    <property type="match status" value="1"/>
</dbReference>
<reference evidence="10" key="1">
    <citation type="submission" date="2021-02" db="EMBL/GenBank/DDBJ databases">
        <title>Fulvivirga sp. S481 isolated from sea water.</title>
        <authorList>
            <person name="Bae S.S."/>
            <person name="Baek K."/>
        </authorList>
    </citation>
    <scope>NUCLEOTIDE SEQUENCE</scope>
    <source>
        <strain evidence="10">S481</strain>
    </source>
</reference>
<keyword evidence="2 9" id="KW-0808">Transferase</keyword>
<keyword evidence="4 9" id="KW-0460">Magnesium</keyword>
<comment type="caution">
    <text evidence="9">Lacks conserved residue(s) required for the propagation of feature annotation.</text>
</comment>
<evidence type="ECO:0000256" key="9">
    <source>
        <dbReference type="HAMAP-Rule" id="MF_00112"/>
    </source>
</evidence>
<evidence type="ECO:0000256" key="1">
    <source>
        <dbReference type="ARBA" id="ARBA00022516"/>
    </source>
</evidence>
<keyword evidence="7 9" id="KW-1208">Phospholipid metabolism</keyword>
<dbReference type="GO" id="GO:0120536">
    <property type="term" value="F:heptaprenylglyceryl phosphate synthase activity"/>
    <property type="evidence" value="ECO:0007669"/>
    <property type="project" value="UniProtKB-ARBA"/>
</dbReference>
<dbReference type="GO" id="GO:0005737">
    <property type="term" value="C:cytoplasm"/>
    <property type="evidence" value="ECO:0007669"/>
    <property type="project" value="InterPro"/>
</dbReference>
<comment type="catalytic activity">
    <reaction evidence="8 9">
        <text>sn-glycerol 1-phosphate + (2E,6E,10E)-geranylgeranyl diphosphate = sn-3-O-(geranylgeranyl)glycerol 1-phosphate + diphosphate</text>
        <dbReference type="Rhea" id="RHEA:23404"/>
        <dbReference type="ChEBI" id="CHEBI:33019"/>
        <dbReference type="ChEBI" id="CHEBI:57677"/>
        <dbReference type="ChEBI" id="CHEBI:57685"/>
        <dbReference type="ChEBI" id="CHEBI:58756"/>
        <dbReference type="EC" id="2.5.1.41"/>
    </reaction>
</comment>
<comment type="similarity">
    <text evidence="9">Belongs to the GGGP/HepGP synthase family. Group II subfamily.</text>
</comment>
<feature type="binding site" evidence="9">
    <location>
        <begin position="173"/>
        <end position="179"/>
    </location>
    <ligand>
        <name>sn-glycerol 1-phosphate</name>
        <dbReference type="ChEBI" id="CHEBI:57685"/>
    </ligand>
</feature>
<feature type="binding site" evidence="9">
    <location>
        <begin position="226"/>
        <end position="227"/>
    </location>
    <ligand>
        <name>sn-glycerol 1-phosphate</name>
        <dbReference type="ChEBI" id="CHEBI:57685"/>
    </ligand>
</feature>
<dbReference type="GO" id="GO:0046474">
    <property type="term" value="P:glycerophospholipid biosynthetic process"/>
    <property type="evidence" value="ECO:0007669"/>
    <property type="project" value="UniProtKB-UniRule"/>
</dbReference>
<evidence type="ECO:0000256" key="5">
    <source>
        <dbReference type="ARBA" id="ARBA00023098"/>
    </source>
</evidence>
<dbReference type="CDD" id="cd02812">
    <property type="entry name" value="PcrB_like"/>
    <property type="match status" value="1"/>
</dbReference>
<evidence type="ECO:0000256" key="8">
    <source>
        <dbReference type="ARBA" id="ARBA00047288"/>
    </source>
</evidence>
<dbReference type="Pfam" id="PF01884">
    <property type="entry name" value="PcrB"/>
    <property type="match status" value="1"/>
</dbReference>
<evidence type="ECO:0000313" key="11">
    <source>
        <dbReference type="Proteomes" id="UP000662783"/>
    </source>
</evidence>
<name>A0A974WLU8_9BACT</name>
<dbReference type="RefSeq" id="WP_205723129.1">
    <property type="nucleotide sequence ID" value="NZ_CP070608.1"/>
</dbReference>
<keyword evidence="5 9" id="KW-0443">Lipid metabolism</keyword>
<keyword evidence="6 9" id="KW-0594">Phospholipid biosynthesis</keyword>
<dbReference type="KEGG" id="fuv:JR347_05925"/>
<gene>
    <name evidence="10" type="ORF">JR347_05925</name>
</gene>
<protein>
    <recommendedName>
        <fullName evidence="9">Geranylgeranylglyceryl phosphate synthase</fullName>
        <shortName evidence="9">GGGP synthase</shortName>
        <shortName evidence="9">GGGPS</shortName>
        <ecNumber evidence="9">2.5.1.41</ecNumber>
    </recommendedName>
    <alternativeName>
        <fullName evidence="9">(S)-3-O-geranylgeranylglyceryl phosphate synthase</fullName>
    </alternativeName>
    <alternativeName>
        <fullName evidence="9">Phosphoglycerol geranylgeranyltransferase</fullName>
    </alternativeName>
</protein>
<dbReference type="PANTHER" id="PTHR40029:SF2">
    <property type="entry name" value="HEPTAPRENYLGLYCERYL PHOSPHATE SYNTHASE"/>
    <property type="match status" value="1"/>
</dbReference>
<evidence type="ECO:0000256" key="4">
    <source>
        <dbReference type="ARBA" id="ARBA00022842"/>
    </source>
</evidence>